<dbReference type="SUPFAM" id="SSF52833">
    <property type="entry name" value="Thioredoxin-like"/>
    <property type="match status" value="1"/>
</dbReference>
<dbReference type="Proteomes" id="UP000319383">
    <property type="component" value="Chromosome"/>
</dbReference>
<feature type="chain" id="PRO_5021894904" evidence="1">
    <location>
        <begin position="28"/>
        <end position="419"/>
    </location>
</feature>
<evidence type="ECO:0000313" key="4">
    <source>
        <dbReference type="Proteomes" id="UP000319383"/>
    </source>
</evidence>
<dbReference type="PROSITE" id="PS51352">
    <property type="entry name" value="THIOREDOXIN_2"/>
    <property type="match status" value="1"/>
</dbReference>
<dbReference type="CDD" id="cd02966">
    <property type="entry name" value="TlpA_like_family"/>
    <property type="match status" value="1"/>
</dbReference>
<proteinExistence type="predicted"/>
<organism evidence="3 4">
    <name type="scientific">Symmachiella dynata</name>
    <dbReference type="NCBI Taxonomy" id="2527995"/>
    <lineage>
        <taxon>Bacteria</taxon>
        <taxon>Pseudomonadati</taxon>
        <taxon>Planctomycetota</taxon>
        <taxon>Planctomycetia</taxon>
        <taxon>Planctomycetales</taxon>
        <taxon>Planctomycetaceae</taxon>
        <taxon>Symmachiella</taxon>
    </lineage>
</organism>
<sequence precursor="true">MSKRVYRILLYGCLLVLACVDVQQARGAEETRILRGRIVDQAGRPVANVSVATVWGSNGVTLKQLQHFMKDDEDHPELAMNEGRMEPWGAAPALTDADGNFAIELRSFRECKLMAVDKERKRGALITFDQRNLPSRIEGQLVPLVRVHGRVRVAATGEKVRELSVRASIPSNEDSPLGNFALGMCSSRESRFEFWFPPGAYGFEVFGLDPPGLELAKPHAIKLTEDQREFDCGVFDLIPKPRRNNEIEKAKQAGEWHDFTQKYGQQCPTWHVVDARGIPKDAQAEHFRGKWVLVYFWSPSCAPCMGRTLPKLHKFYEAHQKQRDRFEIVSICVDMEGKLKSMADFDLLMKPIVKAVWNGKALPFPVLLDNSYETMKRFGVEYFGTMLLIDPKGRLVQGDQSTLETMLSKEQQTKTSSPK</sequence>
<evidence type="ECO:0000256" key="1">
    <source>
        <dbReference type="SAM" id="SignalP"/>
    </source>
</evidence>
<accession>A0A517ZKF7</accession>
<protein>
    <submittedName>
        <fullName evidence="3">Thiol-disulfide oxidoreductase ResA</fullName>
    </submittedName>
</protein>
<gene>
    <name evidence="3" type="primary">resA_6</name>
    <name evidence="3" type="ORF">Mal52_14500</name>
</gene>
<dbReference type="InterPro" id="IPR036249">
    <property type="entry name" value="Thioredoxin-like_sf"/>
</dbReference>
<dbReference type="PANTHER" id="PTHR42852:SF13">
    <property type="entry name" value="PROTEIN DIPZ"/>
    <property type="match status" value="1"/>
</dbReference>
<dbReference type="InterPro" id="IPR013766">
    <property type="entry name" value="Thioredoxin_domain"/>
</dbReference>
<dbReference type="PANTHER" id="PTHR42852">
    <property type="entry name" value="THIOL:DISULFIDE INTERCHANGE PROTEIN DSBE"/>
    <property type="match status" value="1"/>
</dbReference>
<dbReference type="Pfam" id="PF13905">
    <property type="entry name" value="Thioredoxin_8"/>
    <property type="match status" value="1"/>
</dbReference>
<feature type="signal peptide" evidence="1">
    <location>
        <begin position="1"/>
        <end position="27"/>
    </location>
</feature>
<dbReference type="Gene3D" id="3.40.30.10">
    <property type="entry name" value="Glutaredoxin"/>
    <property type="match status" value="1"/>
</dbReference>
<dbReference type="InterPro" id="IPR012336">
    <property type="entry name" value="Thioredoxin-like_fold"/>
</dbReference>
<dbReference type="AlphaFoldDB" id="A0A517ZKF7"/>
<dbReference type="InterPro" id="IPR050553">
    <property type="entry name" value="Thioredoxin_ResA/DsbE_sf"/>
</dbReference>
<evidence type="ECO:0000313" key="3">
    <source>
        <dbReference type="EMBL" id="QDU42980.1"/>
    </source>
</evidence>
<keyword evidence="1" id="KW-0732">Signal</keyword>
<name>A0A517ZKF7_9PLAN</name>
<evidence type="ECO:0000259" key="2">
    <source>
        <dbReference type="PROSITE" id="PS51352"/>
    </source>
</evidence>
<dbReference type="PROSITE" id="PS51257">
    <property type="entry name" value="PROKAR_LIPOPROTEIN"/>
    <property type="match status" value="1"/>
</dbReference>
<reference evidence="3 4" key="1">
    <citation type="submission" date="2019-02" db="EMBL/GenBank/DDBJ databases">
        <title>Deep-cultivation of Planctomycetes and their phenomic and genomic characterization uncovers novel biology.</title>
        <authorList>
            <person name="Wiegand S."/>
            <person name="Jogler M."/>
            <person name="Boedeker C."/>
            <person name="Pinto D."/>
            <person name="Vollmers J."/>
            <person name="Rivas-Marin E."/>
            <person name="Kohn T."/>
            <person name="Peeters S.H."/>
            <person name="Heuer A."/>
            <person name="Rast P."/>
            <person name="Oberbeckmann S."/>
            <person name="Bunk B."/>
            <person name="Jeske O."/>
            <person name="Meyerdierks A."/>
            <person name="Storesund J.E."/>
            <person name="Kallscheuer N."/>
            <person name="Luecker S."/>
            <person name="Lage O.M."/>
            <person name="Pohl T."/>
            <person name="Merkel B.J."/>
            <person name="Hornburger P."/>
            <person name="Mueller R.-W."/>
            <person name="Bruemmer F."/>
            <person name="Labrenz M."/>
            <person name="Spormann A.M."/>
            <person name="Op den Camp H."/>
            <person name="Overmann J."/>
            <person name="Amann R."/>
            <person name="Jetten M.S.M."/>
            <person name="Mascher T."/>
            <person name="Medema M.H."/>
            <person name="Devos D.P."/>
            <person name="Kaster A.-K."/>
            <person name="Ovreas L."/>
            <person name="Rohde M."/>
            <person name="Galperin M.Y."/>
            <person name="Jogler C."/>
        </authorList>
    </citation>
    <scope>NUCLEOTIDE SEQUENCE [LARGE SCALE GENOMIC DNA]</scope>
    <source>
        <strain evidence="3 4">Mal52</strain>
    </source>
</reference>
<dbReference type="EMBL" id="CP036276">
    <property type="protein sequence ID" value="QDU42980.1"/>
    <property type="molecule type" value="Genomic_DNA"/>
</dbReference>
<feature type="domain" description="Thioredoxin" evidence="2">
    <location>
        <begin position="261"/>
        <end position="415"/>
    </location>
</feature>
<keyword evidence="4" id="KW-1185">Reference proteome</keyword>
<dbReference type="KEGG" id="sdyn:Mal52_14500"/>